<feature type="non-terminal residue" evidence="1">
    <location>
        <position position="1"/>
    </location>
</feature>
<dbReference type="Gene3D" id="1.20.140.70">
    <property type="entry name" value="Oligopeptidase f, N-terminal domain"/>
    <property type="match status" value="1"/>
</dbReference>
<protein>
    <submittedName>
        <fullName evidence="1">Oligoendopeptidase F</fullName>
    </submittedName>
</protein>
<dbReference type="SUPFAM" id="SSF55486">
    <property type="entry name" value="Metalloproteases ('zincins'), catalytic domain"/>
    <property type="match status" value="1"/>
</dbReference>
<evidence type="ECO:0000313" key="2">
    <source>
        <dbReference type="Proteomes" id="UP001285636"/>
    </source>
</evidence>
<dbReference type="AlphaFoldDB" id="A0AAJ2NSA7"/>
<sequence>RLEDIFATDEEWEKEYQEVKGLIPAIKEFEGKLSESADTLYKALQFEDQLLERIGKLYTYSHMRYDQDSTNSFYQGLDDRMKNLYSQAASALA</sequence>
<evidence type="ECO:0000313" key="1">
    <source>
        <dbReference type="EMBL" id="MDV2887794.1"/>
    </source>
</evidence>
<name>A0AAJ2NSA7_ALKPS</name>
<comment type="caution">
    <text evidence="1">The sequence shown here is derived from an EMBL/GenBank/DDBJ whole genome shotgun (WGS) entry which is preliminary data.</text>
</comment>
<dbReference type="Proteomes" id="UP001285636">
    <property type="component" value="Unassembled WGS sequence"/>
</dbReference>
<gene>
    <name evidence="1" type="ORF">RYX45_21745</name>
</gene>
<feature type="non-terminal residue" evidence="1">
    <location>
        <position position="93"/>
    </location>
</feature>
<accession>A0AAJ2NSA7</accession>
<reference evidence="1" key="1">
    <citation type="submission" date="2023-10" db="EMBL/GenBank/DDBJ databases">
        <title>Screening of Alkalihalophilus pseudofirmusBZ-TG-HK211 and Its Alleviation of Salt Stress on Rapeseed Growth.</title>
        <authorList>
            <person name="Zhao B."/>
            <person name="Guo T."/>
        </authorList>
    </citation>
    <scope>NUCLEOTIDE SEQUENCE</scope>
    <source>
        <strain evidence="1">BZ-TG-HK211</strain>
    </source>
</reference>
<dbReference type="EMBL" id="JAWJAY010000477">
    <property type="protein sequence ID" value="MDV2887794.1"/>
    <property type="molecule type" value="Genomic_DNA"/>
</dbReference>
<proteinExistence type="predicted"/>
<organism evidence="1 2">
    <name type="scientific">Alkalihalophilus pseudofirmus</name>
    <name type="common">Bacillus pseudofirmus</name>
    <dbReference type="NCBI Taxonomy" id="79885"/>
    <lineage>
        <taxon>Bacteria</taxon>
        <taxon>Bacillati</taxon>
        <taxon>Bacillota</taxon>
        <taxon>Bacilli</taxon>
        <taxon>Bacillales</taxon>
        <taxon>Bacillaceae</taxon>
        <taxon>Alkalihalophilus</taxon>
    </lineage>
</organism>